<reference evidence="1" key="2">
    <citation type="submission" date="2020-05" db="UniProtKB">
        <authorList>
            <consortium name="EnsemblMetazoa"/>
        </authorList>
    </citation>
    <scope>IDENTIFICATION</scope>
    <source>
        <strain evidence="1">IAEA</strain>
    </source>
</reference>
<dbReference type="EnsemblMetazoa" id="GPPI012913-RA">
    <property type="protein sequence ID" value="GPPI012913-PA"/>
    <property type="gene ID" value="GPPI012913"/>
</dbReference>
<sequence length="83" mass="9129">MTMQHDVLSAVVNYVTDQQLGQPAESTFPISSVLCLISSLTYIRIYVPSSSLLRDGESMKNAINSHLTASFVTSVYGKKYPVE</sequence>
<keyword evidence="2" id="KW-1185">Reference proteome</keyword>
<evidence type="ECO:0000313" key="2">
    <source>
        <dbReference type="Proteomes" id="UP000092460"/>
    </source>
</evidence>
<name>A0A1B0AYG5_9MUSC</name>
<proteinExistence type="predicted"/>
<organism evidence="1 2">
    <name type="scientific">Glossina palpalis gambiensis</name>
    <dbReference type="NCBI Taxonomy" id="67801"/>
    <lineage>
        <taxon>Eukaryota</taxon>
        <taxon>Metazoa</taxon>
        <taxon>Ecdysozoa</taxon>
        <taxon>Arthropoda</taxon>
        <taxon>Hexapoda</taxon>
        <taxon>Insecta</taxon>
        <taxon>Pterygota</taxon>
        <taxon>Neoptera</taxon>
        <taxon>Endopterygota</taxon>
        <taxon>Diptera</taxon>
        <taxon>Brachycera</taxon>
        <taxon>Muscomorpha</taxon>
        <taxon>Hippoboscoidea</taxon>
        <taxon>Glossinidae</taxon>
        <taxon>Glossina</taxon>
    </lineage>
</organism>
<dbReference type="EMBL" id="JXJN01005744">
    <property type="status" value="NOT_ANNOTATED_CDS"/>
    <property type="molecule type" value="Genomic_DNA"/>
</dbReference>
<protein>
    <submittedName>
        <fullName evidence="1">Uncharacterized protein</fullName>
    </submittedName>
</protein>
<reference evidence="2" key="1">
    <citation type="submission" date="2015-01" db="EMBL/GenBank/DDBJ databases">
        <authorList>
            <person name="Aksoy S."/>
            <person name="Warren W."/>
            <person name="Wilson R.K."/>
        </authorList>
    </citation>
    <scope>NUCLEOTIDE SEQUENCE [LARGE SCALE GENOMIC DNA]</scope>
    <source>
        <strain evidence="2">IAEA</strain>
    </source>
</reference>
<dbReference type="AlphaFoldDB" id="A0A1B0AYG5"/>
<dbReference type="Proteomes" id="UP000092460">
    <property type="component" value="Unassembled WGS sequence"/>
</dbReference>
<evidence type="ECO:0000313" key="1">
    <source>
        <dbReference type="EnsemblMetazoa" id="GPPI012913-PA"/>
    </source>
</evidence>
<dbReference type="VEuPathDB" id="VectorBase:GPPI012913"/>
<accession>A0A1B0AYG5</accession>
<dbReference type="EMBL" id="JXJN01005745">
    <property type="status" value="NOT_ANNOTATED_CDS"/>
    <property type="molecule type" value="Genomic_DNA"/>
</dbReference>